<protein>
    <submittedName>
        <fullName evidence="1">Uncharacterized protein</fullName>
    </submittedName>
</protein>
<sequence>MPLRLFLHLRGGDLRRHAVHLDEPEHHAKCCAPLST</sequence>
<dbReference type="Proteomes" id="UP000012073">
    <property type="component" value="Unassembled WGS sequence"/>
</dbReference>
<dbReference type="KEGG" id="ccp:CHC_T00003865001"/>
<name>R7QCW3_CHOCR</name>
<reference evidence="2" key="1">
    <citation type="journal article" date="2013" name="Proc. Natl. Acad. Sci. U.S.A.">
        <title>Genome structure and metabolic features in the red seaweed Chondrus crispus shed light on evolution of the Archaeplastida.</title>
        <authorList>
            <person name="Collen J."/>
            <person name="Porcel B."/>
            <person name="Carre W."/>
            <person name="Ball S.G."/>
            <person name="Chaparro C."/>
            <person name="Tonon T."/>
            <person name="Barbeyron T."/>
            <person name="Michel G."/>
            <person name="Noel B."/>
            <person name="Valentin K."/>
            <person name="Elias M."/>
            <person name="Artiguenave F."/>
            <person name="Arun A."/>
            <person name="Aury J.M."/>
            <person name="Barbosa-Neto J.F."/>
            <person name="Bothwell J.H."/>
            <person name="Bouget F.Y."/>
            <person name="Brillet L."/>
            <person name="Cabello-Hurtado F."/>
            <person name="Capella-Gutierrez S."/>
            <person name="Charrier B."/>
            <person name="Cladiere L."/>
            <person name="Cock J.M."/>
            <person name="Coelho S.M."/>
            <person name="Colleoni C."/>
            <person name="Czjzek M."/>
            <person name="Da Silva C."/>
            <person name="Delage L."/>
            <person name="Denoeud F."/>
            <person name="Deschamps P."/>
            <person name="Dittami S.M."/>
            <person name="Gabaldon T."/>
            <person name="Gachon C.M."/>
            <person name="Groisillier A."/>
            <person name="Herve C."/>
            <person name="Jabbari K."/>
            <person name="Katinka M."/>
            <person name="Kloareg B."/>
            <person name="Kowalczyk N."/>
            <person name="Labadie K."/>
            <person name="Leblanc C."/>
            <person name="Lopez P.J."/>
            <person name="McLachlan D.H."/>
            <person name="Meslet-Cladiere L."/>
            <person name="Moustafa A."/>
            <person name="Nehr Z."/>
            <person name="Nyvall Collen P."/>
            <person name="Panaud O."/>
            <person name="Partensky F."/>
            <person name="Poulain J."/>
            <person name="Rensing S.A."/>
            <person name="Rousvoal S."/>
            <person name="Samson G."/>
            <person name="Symeonidi A."/>
            <person name="Weissenbach J."/>
            <person name="Zambounis A."/>
            <person name="Wincker P."/>
            <person name="Boyen C."/>
        </authorList>
    </citation>
    <scope>NUCLEOTIDE SEQUENCE [LARGE SCALE GENOMIC DNA]</scope>
    <source>
        <strain evidence="2">cv. Stackhouse</strain>
    </source>
</reference>
<keyword evidence="2" id="KW-1185">Reference proteome</keyword>
<dbReference type="EMBL" id="HG001727">
    <property type="protein sequence ID" value="CDF35295.1"/>
    <property type="molecule type" value="Genomic_DNA"/>
</dbReference>
<dbReference type="Gramene" id="CDF35295">
    <property type="protein sequence ID" value="CDF35295"/>
    <property type="gene ID" value="CHC_T00003865001"/>
</dbReference>
<evidence type="ECO:0000313" key="1">
    <source>
        <dbReference type="EMBL" id="CDF35295.1"/>
    </source>
</evidence>
<proteinExistence type="predicted"/>
<accession>R7QCW3</accession>
<evidence type="ECO:0000313" key="2">
    <source>
        <dbReference type="Proteomes" id="UP000012073"/>
    </source>
</evidence>
<dbReference type="GeneID" id="17322831"/>
<gene>
    <name evidence="1" type="ORF">CHC_T00003865001</name>
</gene>
<dbReference type="RefSeq" id="XP_005715114.1">
    <property type="nucleotide sequence ID" value="XM_005715057.1"/>
</dbReference>
<organism evidence="1 2">
    <name type="scientific">Chondrus crispus</name>
    <name type="common">Carrageen Irish moss</name>
    <name type="synonym">Polymorpha crispa</name>
    <dbReference type="NCBI Taxonomy" id="2769"/>
    <lineage>
        <taxon>Eukaryota</taxon>
        <taxon>Rhodophyta</taxon>
        <taxon>Florideophyceae</taxon>
        <taxon>Rhodymeniophycidae</taxon>
        <taxon>Gigartinales</taxon>
        <taxon>Gigartinaceae</taxon>
        <taxon>Chondrus</taxon>
    </lineage>
</organism>
<dbReference type="AlphaFoldDB" id="R7QCW3"/>